<dbReference type="Proteomes" id="UP000478008">
    <property type="component" value="Unassembled WGS sequence"/>
</dbReference>
<dbReference type="PANTHER" id="PTHR28005:SF1">
    <property type="entry name" value="AUTOPHAGY-RELATED PROTEIN 17"/>
    <property type="match status" value="1"/>
</dbReference>
<feature type="domain" description="Autophagy protein ATG17-like" evidence="8">
    <location>
        <begin position="18"/>
        <end position="389"/>
    </location>
</feature>
<reference evidence="10 11" key="1">
    <citation type="submission" date="2019-07" db="EMBL/GenBank/DDBJ databases">
        <authorList>
            <person name="Friedrich A."/>
            <person name="Schacherer J."/>
        </authorList>
    </citation>
    <scope>NUCLEOTIDE SEQUENCE [LARGE SCALE GENOMIC DNA]</scope>
</reference>
<dbReference type="GO" id="GO:0030295">
    <property type="term" value="F:protein kinase activator activity"/>
    <property type="evidence" value="ECO:0007669"/>
    <property type="project" value="TreeGrafter"/>
</dbReference>
<evidence type="ECO:0000256" key="7">
    <source>
        <dbReference type="SAM" id="Coils"/>
    </source>
</evidence>
<dbReference type="EMBL" id="CABFWN010000001">
    <property type="protein sequence ID" value="VUG16053.1"/>
    <property type="molecule type" value="Genomic_DNA"/>
</dbReference>
<protein>
    <recommendedName>
        <fullName evidence="2 6">Autophagy-related protein 17</fullName>
    </recommendedName>
</protein>
<evidence type="ECO:0000313" key="9">
    <source>
        <dbReference type="EMBL" id="KAF6013018.1"/>
    </source>
</evidence>
<sequence length="442" mass="50974">MNDTSSINTWTEHALKQLTEAKEVCDDANNYINLSTTKLAFRDNQLPKLRFYMDAIKQQLRLLGIIKDSLKLNLSGVISRKEGMKKDIKNQLKTLDAKIEEMKIIKVDSSFDVNKPPLIYYISEKDVKLLLENVDLALKEMDDLTKSSRVDALMIRLGSDLDNLDNEFKALEAHFPTARGKKEQQDSISRLLKIDKELELDMVSILKSFNNHYDQCVKGSSMLSEDGMSQDEKDELYRVLQEDTEELPQAMSCLKNDRDNLVMNCKELVKNVDLFHNYFEHVEKFIQSLRIFGEHRLIEQLNDFQTIEQHIQNKLAEINKLKGTISNYIDDFSGFVAAYYTLILEMQRRSETETKIENIIDNFKQNLSAIIREDSEKKAMFLKAHGDFLPENLVSAKIINSSPLKIEINLKGQRDPTPNPTRESVNEALRKLSLSNDQLNVD</sequence>
<dbReference type="GO" id="GO:0060090">
    <property type="term" value="F:molecular adaptor activity"/>
    <property type="evidence" value="ECO:0007669"/>
    <property type="project" value="TreeGrafter"/>
</dbReference>
<dbReference type="Proteomes" id="UP000568158">
    <property type="component" value="Unassembled WGS sequence"/>
</dbReference>
<evidence type="ECO:0000256" key="5">
    <source>
        <dbReference type="ARBA" id="ARBA00023136"/>
    </source>
</evidence>
<dbReference type="Pfam" id="PF04108">
    <property type="entry name" value="ATG17_like"/>
    <property type="match status" value="1"/>
</dbReference>
<evidence type="ECO:0000313" key="11">
    <source>
        <dbReference type="Proteomes" id="UP000478008"/>
    </source>
</evidence>
<name>A0A7D9CVE7_DEKBR</name>
<gene>
    <name evidence="10" type="primary">ATG17</name>
    <name evidence="10" type="ORF">DEBR0S1_06216G</name>
    <name evidence="9" type="ORF">HII12_001733</name>
</gene>
<keyword evidence="7" id="KW-0175">Coiled coil</keyword>
<comment type="similarity">
    <text evidence="1 6">Belongs to the ATG17 family.</text>
</comment>
<keyword evidence="5" id="KW-0472">Membrane</keyword>
<proteinExistence type="inferred from homology"/>
<dbReference type="EMBL" id="JABCYN010000022">
    <property type="protein sequence ID" value="KAF6013018.1"/>
    <property type="molecule type" value="Genomic_DNA"/>
</dbReference>
<evidence type="ECO:0000256" key="2">
    <source>
        <dbReference type="ARBA" id="ARBA00013806"/>
    </source>
</evidence>
<dbReference type="GO" id="GO:0000422">
    <property type="term" value="P:autophagy of mitochondrion"/>
    <property type="evidence" value="ECO:0007669"/>
    <property type="project" value="TreeGrafter"/>
</dbReference>
<evidence type="ECO:0000256" key="1">
    <source>
        <dbReference type="ARBA" id="ARBA00006259"/>
    </source>
</evidence>
<evidence type="ECO:0000313" key="10">
    <source>
        <dbReference type="EMBL" id="VUG16053.1"/>
    </source>
</evidence>
<feature type="coiled-coil region" evidence="7">
    <location>
        <begin position="78"/>
        <end position="105"/>
    </location>
</feature>
<dbReference type="AlphaFoldDB" id="A0A7D9CVE7"/>
<dbReference type="GO" id="GO:0000045">
    <property type="term" value="P:autophagosome assembly"/>
    <property type="evidence" value="ECO:0007669"/>
    <property type="project" value="TreeGrafter"/>
</dbReference>
<comment type="subcellular location">
    <subcellularLocation>
        <location evidence="6">Cytoplasm</location>
    </subcellularLocation>
    <subcellularLocation>
        <location evidence="6">Preautophagosomal structure membrane</location>
        <topology evidence="6">Peripheral membrane protein</topology>
    </subcellularLocation>
</comment>
<organism evidence="10 11">
    <name type="scientific">Dekkera bruxellensis</name>
    <name type="common">Brettanomyces custersii</name>
    <dbReference type="NCBI Taxonomy" id="5007"/>
    <lineage>
        <taxon>Eukaryota</taxon>
        <taxon>Fungi</taxon>
        <taxon>Dikarya</taxon>
        <taxon>Ascomycota</taxon>
        <taxon>Saccharomycotina</taxon>
        <taxon>Pichiomycetes</taxon>
        <taxon>Pichiales</taxon>
        <taxon>Pichiaceae</taxon>
        <taxon>Brettanomyces</taxon>
    </lineage>
</organism>
<comment type="function">
    <text evidence="6">Autophagy-specific protein that functions in response to autophagy-inducing signals as a scaffold to recruit other ATG proteins to organize preautophagosomal structure (PAS) formation. Modulates the timing and magnitude of the autophagy response, such as the size of the sequestering vesicles. Plays particularly a role in pexophagy and nucleophagy.</text>
</comment>
<evidence type="ECO:0000313" key="12">
    <source>
        <dbReference type="Proteomes" id="UP000568158"/>
    </source>
</evidence>
<evidence type="ECO:0000256" key="4">
    <source>
        <dbReference type="ARBA" id="ARBA00023006"/>
    </source>
</evidence>
<dbReference type="GO" id="GO:0034045">
    <property type="term" value="C:phagophore assembly site membrane"/>
    <property type="evidence" value="ECO:0007669"/>
    <property type="project" value="UniProtKB-SubCell"/>
</dbReference>
<reference evidence="9 12" key="2">
    <citation type="journal article" date="2020" name="Appl. Microbiol. Biotechnol.">
        <title>Targeted gene deletion in Brettanomyces bruxellensis with an expression-free CRISPR-Cas9 system.</title>
        <authorList>
            <person name="Varela C."/>
            <person name="Bartel C."/>
            <person name="Onetto C."/>
            <person name="Borneman A."/>
        </authorList>
    </citation>
    <scope>NUCLEOTIDE SEQUENCE [LARGE SCALE GENOMIC DNA]</scope>
    <source>
        <strain evidence="9 12">AWRI1613</strain>
    </source>
</reference>
<dbReference type="GO" id="GO:1990316">
    <property type="term" value="C:Atg1/ULK1 kinase complex"/>
    <property type="evidence" value="ECO:0007669"/>
    <property type="project" value="TreeGrafter"/>
</dbReference>
<evidence type="ECO:0000259" key="8">
    <source>
        <dbReference type="Pfam" id="PF04108"/>
    </source>
</evidence>
<keyword evidence="4 6" id="KW-0072">Autophagy</keyword>
<dbReference type="InterPro" id="IPR045326">
    <property type="entry name" value="ATG17-like_dom"/>
</dbReference>
<evidence type="ECO:0000256" key="6">
    <source>
        <dbReference type="RuleBase" id="RU368080"/>
    </source>
</evidence>
<dbReference type="InterPro" id="IPR007240">
    <property type="entry name" value="Atg17"/>
</dbReference>
<keyword evidence="11" id="KW-1185">Reference proteome</keyword>
<keyword evidence="3 6" id="KW-0963">Cytoplasm</keyword>
<dbReference type="GO" id="GO:0034727">
    <property type="term" value="P:piecemeal microautophagy of the nucleus"/>
    <property type="evidence" value="ECO:0007669"/>
    <property type="project" value="TreeGrafter"/>
</dbReference>
<dbReference type="PANTHER" id="PTHR28005">
    <property type="entry name" value="AUTOPHAGY-RELATED PROTEIN 17"/>
    <property type="match status" value="1"/>
</dbReference>
<evidence type="ECO:0000256" key="3">
    <source>
        <dbReference type="ARBA" id="ARBA00022490"/>
    </source>
</evidence>
<accession>A0A7D9CVE7</accession>